<evidence type="ECO:0000256" key="11">
    <source>
        <dbReference type="ARBA" id="ARBA00047878"/>
    </source>
</evidence>
<evidence type="ECO:0000256" key="5">
    <source>
        <dbReference type="ARBA" id="ARBA00022723"/>
    </source>
</evidence>
<evidence type="ECO:0000256" key="1">
    <source>
        <dbReference type="ARBA" id="ARBA00004123"/>
    </source>
</evidence>
<proteinExistence type="inferred from homology"/>
<evidence type="ECO:0000256" key="8">
    <source>
        <dbReference type="ARBA" id="ARBA00023163"/>
    </source>
</evidence>
<dbReference type="Gene3D" id="3.90.180.10">
    <property type="entry name" value="Medium-chain alcohol dehydrogenases, catalytic domain"/>
    <property type="match status" value="1"/>
</dbReference>
<feature type="domain" description="RPAP1 N-terminal" evidence="17">
    <location>
        <begin position="200"/>
        <end position="243"/>
    </location>
</feature>
<dbReference type="InterPro" id="IPR011032">
    <property type="entry name" value="GroES-like_sf"/>
</dbReference>
<evidence type="ECO:0000313" key="20">
    <source>
        <dbReference type="EMBL" id="CAD5123071.1"/>
    </source>
</evidence>
<dbReference type="EMBL" id="CAJFCJ010000019">
    <property type="protein sequence ID" value="CAD5123071.1"/>
    <property type="molecule type" value="Genomic_DNA"/>
</dbReference>
<name>A0A7I8W3I8_9ANNE</name>
<keyword evidence="5" id="KW-0479">Metal-binding</keyword>
<dbReference type="FunFam" id="3.40.50.720:FF:000121">
    <property type="entry name" value="Prostaglandin reductase 2"/>
    <property type="match status" value="1"/>
</dbReference>
<dbReference type="Pfam" id="PF08620">
    <property type="entry name" value="RPAP1_C"/>
    <property type="match status" value="1"/>
</dbReference>
<evidence type="ECO:0000256" key="7">
    <source>
        <dbReference type="ARBA" id="ARBA00023002"/>
    </source>
</evidence>
<evidence type="ECO:0000256" key="4">
    <source>
        <dbReference type="ARBA" id="ARBA00011981"/>
    </source>
</evidence>
<dbReference type="PANTHER" id="PTHR21483:SF18">
    <property type="entry name" value="RNA POLYMERASE II-ASSOCIATED PROTEIN 1"/>
    <property type="match status" value="1"/>
</dbReference>
<comment type="catalytic activity">
    <reaction evidence="12">
        <text>13,14-dihydro-15-oxo-PGF2alpha + NADP(+) = 15-oxoprostaglandin F2alpha + NADPH + H(+)</text>
        <dbReference type="Rhea" id="RHEA:50588"/>
        <dbReference type="ChEBI" id="CHEBI:15378"/>
        <dbReference type="ChEBI" id="CHEBI:57783"/>
        <dbReference type="ChEBI" id="CHEBI:58349"/>
        <dbReference type="ChEBI" id="CHEBI:133374"/>
        <dbReference type="ChEBI" id="CHEBI:133409"/>
    </reaction>
    <physiologicalReaction direction="right-to-left" evidence="12">
        <dbReference type="Rhea" id="RHEA:50590"/>
    </physiologicalReaction>
</comment>
<evidence type="ECO:0000259" key="17">
    <source>
        <dbReference type="Pfam" id="PF08621"/>
    </source>
</evidence>
<evidence type="ECO:0000256" key="14">
    <source>
        <dbReference type="SAM" id="MobiDB-lite"/>
    </source>
</evidence>
<comment type="catalytic activity">
    <reaction evidence="11">
        <text>13,14-dihydro-15-oxo-prostaglandin F1alpha + NADP(+) = 15-oxoprostaglandin F1alpha + NADPH + H(+)</text>
        <dbReference type="Rhea" id="RHEA:50592"/>
        <dbReference type="ChEBI" id="CHEBI:15378"/>
        <dbReference type="ChEBI" id="CHEBI:57783"/>
        <dbReference type="ChEBI" id="CHEBI:58349"/>
        <dbReference type="ChEBI" id="CHEBI:79072"/>
        <dbReference type="ChEBI" id="CHEBI:133411"/>
    </reaction>
    <physiologicalReaction direction="right-to-left" evidence="11">
        <dbReference type="Rhea" id="RHEA:50594"/>
    </physiologicalReaction>
</comment>
<comment type="subcellular location">
    <subcellularLocation>
        <location evidence="1">Nucleus</location>
    </subcellularLocation>
</comment>
<dbReference type="Pfam" id="PF25766">
    <property type="entry name" value="TPR_RPAP1"/>
    <property type="match status" value="1"/>
</dbReference>
<dbReference type="InterPro" id="IPR013930">
    <property type="entry name" value="RPAP1_N"/>
</dbReference>
<dbReference type="InterPro" id="IPR039461">
    <property type="entry name" value="Peptidase_M49"/>
</dbReference>
<dbReference type="GO" id="GO:0016787">
    <property type="term" value="F:hydrolase activity"/>
    <property type="evidence" value="ECO:0007669"/>
    <property type="project" value="UniProtKB-KW"/>
</dbReference>
<comment type="similarity">
    <text evidence="2">Belongs to the RPAP1 family.</text>
</comment>
<dbReference type="InterPro" id="IPR036291">
    <property type="entry name" value="NAD(P)-bd_dom_sf"/>
</dbReference>
<dbReference type="Pfam" id="PF00107">
    <property type="entry name" value="ADH_zinc_N"/>
    <property type="match status" value="1"/>
</dbReference>
<feature type="region of interest" description="Disordered" evidence="14">
    <location>
        <begin position="33"/>
        <end position="90"/>
    </location>
</feature>
<dbReference type="InterPro" id="IPR013149">
    <property type="entry name" value="ADH-like_C"/>
</dbReference>
<evidence type="ECO:0000256" key="9">
    <source>
        <dbReference type="ARBA" id="ARBA00023242"/>
    </source>
</evidence>
<organism evidence="20 21">
    <name type="scientific">Dimorphilus gyrociliatus</name>
    <dbReference type="NCBI Taxonomy" id="2664684"/>
    <lineage>
        <taxon>Eukaryota</taxon>
        <taxon>Metazoa</taxon>
        <taxon>Spiralia</taxon>
        <taxon>Lophotrochozoa</taxon>
        <taxon>Annelida</taxon>
        <taxon>Polychaeta</taxon>
        <taxon>Polychaeta incertae sedis</taxon>
        <taxon>Dinophilidae</taxon>
        <taxon>Dimorphilus</taxon>
    </lineage>
</organism>
<keyword evidence="6" id="KW-0378">Hydrolase</keyword>
<dbReference type="Pfam" id="PF16884">
    <property type="entry name" value="ADH_N_2"/>
    <property type="match status" value="1"/>
</dbReference>
<dbReference type="InterPro" id="IPR057989">
    <property type="entry name" value="TPR_RPAP1/MINIYO-like"/>
</dbReference>
<dbReference type="Gene3D" id="3.40.50.720">
    <property type="entry name" value="NAD(P)-binding Rossmann-like Domain"/>
    <property type="match status" value="1"/>
</dbReference>
<evidence type="ECO:0000256" key="2">
    <source>
        <dbReference type="ARBA" id="ARBA00009953"/>
    </source>
</evidence>
<keyword evidence="8" id="KW-0804">Transcription</keyword>
<dbReference type="InterPro" id="IPR039913">
    <property type="entry name" value="RPAP1/Rba50"/>
</dbReference>
<feature type="compositionally biased region" description="Polar residues" evidence="14">
    <location>
        <begin position="49"/>
        <end position="63"/>
    </location>
</feature>
<dbReference type="InterPro" id="IPR041694">
    <property type="entry name" value="ADH_N_2"/>
</dbReference>
<gene>
    <name evidence="20" type="ORF">DGYR_LOCUS10796</name>
</gene>
<evidence type="ECO:0000313" key="21">
    <source>
        <dbReference type="Proteomes" id="UP000549394"/>
    </source>
</evidence>
<dbReference type="SUPFAM" id="SSF50129">
    <property type="entry name" value="GroES-like"/>
    <property type="match status" value="1"/>
</dbReference>
<evidence type="ECO:0000259" key="18">
    <source>
        <dbReference type="Pfam" id="PF16884"/>
    </source>
</evidence>
<sequence length="2219" mass="255442">MDIKRPTNKDSEDDILRFQEEFLKSKEKECVTVIKPPGSKRKSEIGGDSSRTNEQLKSSTSPSKKSRFKQDREKKQSKQKEEERLDYLRADDAMKEENSVTSVMSSVVERDFVAISWDLPLKFTKEAFPVVPLLTDFDKKSDTKSLFAHHFDTNPKDFGVSHYEKEAKKFSTTTVFPMKPFDSLITGSGLSKENPQKIVEEIHEENLGLLSSMSETEILSEKEKLMKSLDPNLISFLQAKRNQGQTERKVTFKEEPVKSKETEQDTDNMEVNSELLNIEDLPIKVGNNWLNMNVVESEKLGWLKDLPDPANLNKETATPARFDLEGNLLAPDANLPTHLGLHHHGEEPERAGYTLTELFHLSRSATIQQRCLALRTLAKILAKAQQGEFLDNIQKSIVNSCVDGGILNIIRWALDDHVELSIAASLFCLNALICSPADEEMLDIVFDWPTGYEVSSLVPAIEPRSERESEIPDSGLIRMDILQRLKYVLINCTLDTKINENILRILIRIARHSLGTSYKIVHTASLLDTLQKKFLPNFYNYETESSTLTLFLKLIRVLSTTGENICSSLMKNYKILPKLVAYTVQNLNRPLPENLLSEILKLWSTSVLLGYGLDNFEEYYATLVQTLQKTNDCRLKSQLITLFTSLTAAIGRLHAVQGKKWANKDKLCVIDEEEVSRYFPELNWSHVSGLYEIIRSILKDPLNRIINDHLIELSQEEITLCSSCFQYFNTFFQFETQQLHYEAIKLQEKTKSLSKEFIEPFITRQSFSIYWRKFRSVSPFLQHNRIKIESLSSLPSFGSISDHGISLSGSQYSFIPFNLSLIQLCNTLIDIDKNLILSITQPILRNAEVLQYIRRCCQSDIIVSSYFAKFDFLIQFQLIKLISYYTPLHEYNDWMKPFHLMSLKLVTRLQKGDEYIIDWIFKNILFCQYFFKSEITLDLPDVSTISLDIPSAFKPTKEGLLKHSYNSLHKIMELYCNCNLDDKKAFTNSKNRFNKNIFDISSLVTGFVNENCLPVDWHFIPLVKLYSLSCDLGDNPKQNTETLMRESSWCLSWIYLLLTLRPDVNLQHISPSLTFARFLCIFLAGQDVFMDKSVNCYLSGLLIHYYTPSIISKMSFEKTIAGIASFHDLYKKLLDEYLASSFGDYVFSQYILLPIMPRFPVSLRKMFWADYSNIFRFFALPIVECALPLNLLTEEETNEEVLQMQWKALTAKAVNKKYSPLLYLISLHSCNTIIYRRDCQFGLRSTIVKLLEKLKQTNEVSRTAFRFFSRLIQLLEKHTVEDLKTASKTAGLNSREIDDLLDFVAVIMGNFGVVNYVDKTDSLTIGTVSFSMFAKVYLTMLDIQTPRFESIDKEWRSLKKNFRFLYDSRMDTTGTMLSACSKKDLQDIQEYLEANGYLSHSTRIRKVDIRRNIFDVFIAQTENTSNVPLEYTIPPNKVIRVKTISDYYFGSLHYIRRHLEQLIKLGGPHKECVKSYLRYFKNGYQTEHLRARRLAYRSKIVFITGFIDQLPRNIQNRFSFRTYIALRVDYWDKKLKIFQKNSTKFASTIPVYGLQYLVSREKVKDVLMVRLLRSSPGVIWFSEESVYLTDDEIELLDNEGLRIYKVQIILKTIIGGLTAGEIRLDKNKLFFAKGRIRMKIPDRVKVRNYYRTFESYESRFGNLSRPLEVLRRECLCLYLSTIPEIHEIFELNSNLNMKEVQWIMLINSLVSGITALEYFCAEIPPNGSWESKEQLGKFLFFKFLLIKGVMGLEFNINLRTGKVCYTHDRDTPIEDIIKIVSEMFFQIHELRLTGNVEEAAAIINRFSHVDKQCRALKKEFDYPNGTTDVYIQEKVTIEEDELIFTDHELTREGLIQNVAEIMWDDELAVVSRNLLNNFGTDGTPTAENFRCERTLLPSKDELTEGKLLVKSLYISTDPALRCRMNLDTGVDYTEPWQLNETLDGFEGIGIVEESAHPNYKKGDVIHNLLHWQWKKIFVLDAEAPHSIFLRTIDKKDVEADNLTSYISLLGIAGMTAYIGLKEKGFVKPNSTCVISGAAGSCGSIAGQVAKNWGSTTVIGICGSDEKCRILTEELGFTAAINYRMENVMERLKELCPNKIDVYFDNVGGSITENVISHMNDNSHAVLCGEIANYNKDVPYPSPLSPAIERIMKERNITRERYLVLDYPEQFADARDKLIEMYKENKIKTKESITIGFENIGKAFCDMMSGKNVGKQLVKV</sequence>
<comment type="similarity">
    <text evidence="3">Belongs to the NADP-dependent oxidoreductase L4BD family.</text>
</comment>
<keyword evidence="21" id="KW-1185">Reference proteome</keyword>
<evidence type="ECO:0000256" key="6">
    <source>
        <dbReference type="ARBA" id="ARBA00022801"/>
    </source>
</evidence>
<dbReference type="GO" id="GO:0047522">
    <property type="term" value="F:15-oxoprostaglandin 13-reductase [NAD(P)+] activity"/>
    <property type="evidence" value="ECO:0007669"/>
    <property type="project" value="UniProtKB-EC"/>
</dbReference>
<protein>
    <recommendedName>
        <fullName evidence="10">15-oxoprostaglandin 13-reductase</fullName>
        <ecNumber evidence="4">1.3.1.48</ecNumber>
    </recommendedName>
    <alternativeName>
        <fullName evidence="10">15-oxoprostaglandin 13-reductase</fullName>
    </alternativeName>
</protein>
<dbReference type="OrthoDB" id="809632at2759"/>
<evidence type="ECO:0000256" key="10">
    <source>
        <dbReference type="ARBA" id="ARBA00033119"/>
    </source>
</evidence>
<dbReference type="PANTHER" id="PTHR21483">
    <property type="entry name" value="RNA POLYMERASE II-ASSOCIATED PROTEIN 1"/>
    <property type="match status" value="1"/>
</dbReference>
<evidence type="ECO:0000259" key="19">
    <source>
        <dbReference type="Pfam" id="PF25766"/>
    </source>
</evidence>
<dbReference type="SUPFAM" id="SSF51735">
    <property type="entry name" value="NAD(P)-binding Rossmann-fold domains"/>
    <property type="match status" value="1"/>
</dbReference>
<comment type="caution">
    <text evidence="20">The sequence shown here is derived from an EMBL/GenBank/DDBJ whole genome shotgun (WGS) entry which is preliminary data.</text>
</comment>
<feature type="domain" description="Alcohol dehydrogenase-like C-terminal" evidence="15">
    <location>
        <begin position="2042"/>
        <end position="2132"/>
    </location>
</feature>
<evidence type="ECO:0000256" key="3">
    <source>
        <dbReference type="ARBA" id="ARBA00010460"/>
    </source>
</evidence>
<keyword evidence="7" id="KW-0560">Oxidoreductase</keyword>
<evidence type="ECO:0000256" key="13">
    <source>
        <dbReference type="ARBA" id="ARBA00049070"/>
    </source>
</evidence>
<accession>A0A7I8W3I8</accession>
<dbReference type="EC" id="1.3.1.48" evidence="4"/>
<feature type="domain" description="RPAP1 C-terminal" evidence="16">
    <location>
        <begin position="320"/>
        <end position="384"/>
    </location>
</feature>
<dbReference type="Pfam" id="PF03571">
    <property type="entry name" value="Peptidase_M49"/>
    <property type="match status" value="2"/>
</dbReference>
<evidence type="ECO:0000259" key="16">
    <source>
        <dbReference type="Pfam" id="PF08620"/>
    </source>
</evidence>
<reference evidence="20 21" key="1">
    <citation type="submission" date="2020-08" db="EMBL/GenBank/DDBJ databases">
        <authorList>
            <person name="Hejnol A."/>
        </authorList>
    </citation>
    <scope>NUCLEOTIDE SEQUENCE [LARGE SCALE GENOMIC DNA]</scope>
</reference>
<dbReference type="Pfam" id="PF08621">
    <property type="entry name" value="RPAP1_N"/>
    <property type="match status" value="1"/>
</dbReference>
<feature type="compositionally biased region" description="Basic and acidic residues" evidence="14">
    <location>
        <begin position="68"/>
        <end position="90"/>
    </location>
</feature>
<dbReference type="Proteomes" id="UP000549394">
    <property type="component" value="Unassembled WGS sequence"/>
</dbReference>
<dbReference type="GO" id="GO:0046872">
    <property type="term" value="F:metal ion binding"/>
    <property type="evidence" value="ECO:0007669"/>
    <property type="project" value="UniProtKB-KW"/>
</dbReference>
<feature type="domain" description="RPAP1/MINIYO-like TPR repeats" evidence="19">
    <location>
        <begin position="1019"/>
        <end position="1239"/>
    </location>
</feature>
<dbReference type="GO" id="GO:0006366">
    <property type="term" value="P:transcription by RNA polymerase II"/>
    <property type="evidence" value="ECO:0007669"/>
    <property type="project" value="InterPro"/>
</dbReference>
<feature type="domain" description="Oxidoreductase N-terminal" evidence="18">
    <location>
        <begin position="1881"/>
        <end position="1975"/>
    </location>
</feature>
<evidence type="ECO:0000259" key="15">
    <source>
        <dbReference type="Pfam" id="PF00107"/>
    </source>
</evidence>
<evidence type="ECO:0000256" key="12">
    <source>
        <dbReference type="ARBA" id="ARBA00048290"/>
    </source>
</evidence>
<comment type="catalytic activity">
    <reaction evidence="13">
        <text>13,14-dihydro-15-oxo-prostaglandin E1 + NADP(+) = 15-oxoprostaglandin E1 + NADPH + H(+)</text>
        <dbReference type="Rhea" id="RHEA:50584"/>
        <dbReference type="ChEBI" id="CHEBI:15378"/>
        <dbReference type="ChEBI" id="CHEBI:57401"/>
        <dbReference type="ChEBI" id="CHEBI:57783"/>
        <dbReference type="ChEBI" id="CHEBI:58349"/>
        <dbReference type="ChEBI" id="CHEBI:133408"/>
    </reaction>
    <physiologicalReaction direction="right-to-left" evidence="13">
        <dbReference type="Rhea" id="RHEA:50586"/>
    </physiologicalReaction>
</comment>
<keyword evidence="9" id="KW-0539">Nucleus</keyword>
<dbReference type="InterPro" id="IPR013929">
    <property type="entry name" value="RPAP1_C"/>
</dbReference>